<evidence type="ECO:0000259" key="2">
    <source>
        <dbReference type="PROSITE" id="PS50093"/>
    </source>
</evidence>
<dbReference type="InterPro" id="IPR017850">
    <property type="entry name" value="Alkaline_phosphatase_core_sf"/>
</dbReference>
<dbReference type="SUPFAM" id="SSF53649">
    <property type="entry name" value="Alkaline phosphatase-like"/>
    <property type="match status" value="1"/>
</dbReference>
<dbReference type="PANTHER" id="PTHR31956:SF1">
    <property type="entry name" value="NON-SPECIFIC PHOSPHOLIPASE C1"/>
    <property type="match status" value="1"/>
</dbReference>
<dbReference type="RefSeq" id="WP_264716872.1">
    <property type="nucleotide sequence ID" value="NZ_JAPDNT010000061.1"/>
</dbReference>
<dbReference type="InterPro" id="IPR000601">
    <property type="entry name" value="PKD_dom"/>
</dbReference>
<reference evidence="3" key="2">
    <citation type="submission" date="2022-10" db="EMBL/GenBank/DDBJ databases">
        <authorList>
            <person name="Trinh H.N."/>
        </authorList>
    </citation>
    <scope>NUCLEOTIDE SEQUENCE</scope>
    <source>
        <strain evidence="3">RN2-1</strain>
    </source>
</reference>
<reference evidence="3" key="1">
    <citation type="submission" date="2022-09" db="EMBL/GenBank/DDBJ databases">
        <title>Rhodovastum sp. nov. RN2-1 isolated from soil in Seongnam, South Korea.</title>
        <authorList>
            <person name="Le N.T."/>
        </authorList>
    </citation>
    <scope>NUCLEOTIDE SEQUENCE</scope>
    <source>
        <strain evidence="3">RN2-1</strain>
    </source>
</reference>
<dbReference type="Pfam" id="PF04185">
    <property type="entry name" value="Phosphoesterase"/>
    <property type="match status" value="1"/>
</dbReference>
<dbReference type="EMBL" id="JAPDNT010000061">
    <property type="protein sequence ID" value="MCW3477889.1"/>
    <property type="molecule type" value="Genomic_DNA"/>
</dbReference>
<sequence length="1198" mass="117368">MAVPNYDHIVVVVMENHDYSQIIGNSQAPYINSLAASGALLTNYDAISHPSEPNYFAMYAGSTFGITDDNHYSEPDPTLDTILQGAGKTFTGYVEGGATSYDHNPWESFPEGFSVEKDFSTFPSNGSFSSLPNVSFVVPNVNDDMHNGTIQQGDTWLQSNLNSYVQWATNNNSLLVVVWDESDTDPSDHVAAILYGAHVMPGAYNTAYNHYNLLSTLLAANNLTGPRNAATATPIDVFSPGTGGTLAGQVQLSGATEGVALAAGTTVASFTDTNTADPAGGFNASISWGDGTSSAGGISGANGSFTVSGGHTYADEGSFLLSVAVTRTADNATITPTGAVTAAEADVLTPQAATITGTAQQALSNVTVATFTDSNSANAAGDFTASISWGDGSTSAGVVSGTNGTLAVSGSHTYASAGTDPVAVTLTDDTPGTAAATANSTAQIGGGPGALAGQVQLSGATEGVALASGTAIARFTDTNSSDTAAGFTASITWGDGTTTAGTVTRANKGSFLVSGGHTYADEGSFPLSVAVTRTADGTKITPTGTVVAAEADVLTPHAATITGTAGQALNNVTVATFTNGDTANPAGDFTASITWGDGTTSAGTVSGSDGSYSVTGSHTYTAAGTDAVAVSLTDDAPGTARATANSPAQIASGAGTLAGSVQLSSATEGSALASGTTIASFTDTNSSDTAAGFTASITWGDGTTTAGTVSDANGSFSVAGGHTYADEGSFPLSVAITRIADNTKITPTGTVVAAEADVLTGQATTITGTAGQALNNVTVATFTNSDTANPAGDFTASVTWGDGTTSAGTVSGSNGTYSVAGSHTYAVSGTDTVAVSLTDDAPGTAKATANSTAQIAAGGGGGGRAISSPTTGPVVLAATNGPLTVTNSGAITSTGGNVDGVDGPANATATVINFGSVSAAGVNGAGVYLQAGGSVTNSAGASISGDYGVEIAGAPGTVSNSGTISGTTDAVLFVNSGSNSVVVNPTAAFKGLVDGGSGANALELAGGTGSISGLSGGSGTVTENGSWSFASFQTVSVDTGGTWTLNGGNVPTIANNGTVNVSGSLDVSSAIDPTSSGLFQLTSDATLEVAAAIGSNARMTFLSPSELVIDNPLTFGSNVGSASYAGSTLQSFGAGDMIDLKQFGQTGAATQYDTSTGLLQISNGTQQHASLDFQTSSLGSGSFHVASDGSGGILVTLS</sequence>
<dbReference type="PROSITE" id="PS50093">
    <property type="entry name" value="PKD"/>
    <property type="match status" value="3"/>
</dbReference>
<dbReference type="InterPro" id="IPR007312">
    <property type="entry name" value="Phosphoesterase"/>
</dbReference>
<feature type="domain" description="PKD" evidence="2">
    <location>
        <begin position="269"/>
        <end position="347"/>
    </location>
</feature>
<gene>
    <name evidence="3" type="ORF">OL599_25410</name>
</gene>
<keyword evidence="4" id="KW-1185">Reference proteome</keyword>
<proteinExistence type="predicted"/>
<dbReference type="AlphaFoldDB" id="A0AA42CGM2"/>
<keyword evidence="1" id="KW-0378">Hydrolase</keyword>
<accession>A0AA42CGM2</accession>
<evidence type="ECO:0000256" key="1">
    <source>
        <dbReference type="ARBA" id="ARBA00022801"/>
    </source>
</evidence>
<protein>
    <recommendedName>
        <fullName evidence="2">PKD domain-containing protein</fullName>
    </recommendedName>
</protein>
<evidence type="ECO:0000313" key="4">
    <source>
        <dbReference type="Proteomes" id="UP001165679"/>
    </source>
</evidence>
<comment type="caution">
    <text evidence="3">The sequence shown here is derived from an EMBL/GenBank/DDBJ whole genome shotgun (WGS) entry which is preliminary data.</text>
</comment>
<feature type="domain" description="PKD" evidence="2">
    <location>
        <begin position="781"/>
        <end position="860"/>
    </location>
</feature>
<dbReference type="Proteomes" id="UP001165679">
    <property type="component" value="Unassembled WGS sequence"/>
</dbReference>
<dbReference type="PANTHER" id="PTHR31956">
    <property type="entry name" value="NON-SPECIFIC PHOSPHOLIPASE C4-RELATED"/>
    <property type="match status" value="1"/>
</dbReference>
<organism evidence="3 4">
    <name type="scientific">Limobrevibacterium gyesilva</name>
    <dbReference type="NCBI Taxonomy" id="2991712"/>
    <lineage>
        <taxon>Bacteria</taxon>
        <taxon>Pseudomonadati</taxon>
        <taxon>Pseudomonadota</taxon>
        <taxon>Alphaproteobacteria</taxon>
        <taxon>Acetobacterales</taxon>
        <taxon>Acetobacteraceae</taxon>
        <taxon>Limobrevibacterium</taxon>
    </lineage>
</organism>
<dbReference type="Gene3D" id="3.40.720.10">
    <property type="entry name" value="Alkaline Phosphatase, subunit A"/>
    <property type="match status" value="1"/>
</dbReference>
<dbReference type="GO" id="GO:0042578">
    <property type="term" value="F:phosphoric ester hydrolase activity"/>
    <property type="evidence" value="ECO:0007669"/>
    <property type="project" value="UniProtKB-ARBA"/>
</dbReference>
<feature type="domain" description="PKD" evidence="2">
    <location>
        <begin position="576"/>
        <end position="645"/>
    </location>
</feature>
<evidence type="ECO:0000313" key="3">
    <source>
        <dbReference type="EMBL" id="MCW3477889.1"/>
    </source>
</evidence>
<name>A0AA42CGM2_9PROT</name>